<reference evidence="2 3" key="1">
    <citation type="submission" date="2021-03" db="EMBL/GenBank/DDBJ databases">
        <title>Genomic Encyclopedia of Type Strains, Phase IV (KMG-IV): sequencing the most valuable type-strain genomes for metagenomic binning, comparative biology and taxonomic classification.</title>
        <authorList>
            <person name="Goeker M."/>
        </authorList>
    </citation>
    <scope>NUCLEOTIDE SEQUENCE [LARGE SCALE GENOMIC DNA]</scope>
    <source>
        <strain evidence="2 3">DSM 26048</strain>
    </source>
</reference>
<proteinExistence type="predicted"/>
<dbReference type="Proteomes" id="UP001519287">
    <property type="component" value="Unassembled WGS sequence"/>
</dbReference>
<dbReference type="CDD" id="cd03143">
    <property type="entry name" value="A4_beta-galactosidase_middle_domain"/>
    <property type="match status" value="1"/>
</dbReference>
<protein>
    <recommendedName>
        <fullName evidence="1">Beta-galactosidase trimerisation domain-containing protein</fullName>
    </recommendedName>
</protein>
<organism evidence="2 3">
    <name type="scientific">Paenibacillus eucommiae</name>
    <dbReference type="NCBI Taxonomy" id="1355755"/>
    <lineage>
        <taxon>Bacteria</taxon>
        <taxon>Bacillati</taxon>
        <taxon>Bacillota</taxon>
        <taxon>Bacilli</taxon>
        <taxon>Bacillales</taxon>
        <taxon>Paenibacillaceae</taxon>
        <taxon>Paenibacillus</taxon>
    </lineage>
</organism>
<dbReference type="InterPro" id="IPR028212">
    <property type="entry name" value="GHL6"/>
</dbReference>
<evidence type="ECO:0000313" key="2">
    <source>
        <dbReference type="EMBL" id="MBP1994516.1"/>
    </source>
</evidence>
<dbReference type="Pfam" id="PF14871">
    <property type="entry name" value="GHL6"/>
    <property type="match status" value="1"/>
</dbReference>
<sequence length="696" mass="78209">MKNKRNNLYAQTFRRGLFDFHAGEAVPEVEMDISAYFTAAAKAGIQTITFMTKDAFGNSYFDTKTGHKNRRLQGDLLADATAEAKKHGIDIIAYYNVGLNSHVAKENPDYRQRTADGQPVTEAFDYYDILCMNSPYRDYVYGQLAEIARNYEVAGFFFDISYVWEGSCHCEYCQRWYRARFGRAMPVSPQPGTEELRQWKTFQREIRHHFLRDAVSQLKSINPAYLIGWNHAGDPKFGQVEADEHADYFTSEFHPPHYMYGSLLARWKRSFDKPFELMMPSEMGSWGEWTVAPAATLKTTAAIAVANGGSISFGHVVYPSGVLKGQIPKAVTDTIGEANDLVRELEPWLLEAKSMPMVAVLHSIENQRMLEASALAGSPDAAHLQGIHRILIEGHIHFDIIDEHKLMEAVHLYEVLIVPDQAYLSEAVEAGIREYVRNGGCVLASGRTSLYGQEGIQRPNFGLSDLFGVDFIDFSVYSTSYLYPIEESIKQNLPDLPILLKEQGQRRLNVIASPQAACLSGSMNPAVEAKVHRHVYHQHAHPANEAPYPAVVTNAFGRGKSLYIAGPIEASYWQTGSPWLRNLYLNCLRKLNQEPRLVVKAPLSVEVNVMVQARTQDQASRIIVHLINVREDKAAGSKSFIEEVAPVDNVEVRIQASAKRVYLIPSGTELSFTQEKDSIRFTVPRVDIHTAVVIDK</sequence>
<accession>A0ABS4J5I4</accession>
<evidence type="ECO:0000313" key="3">
    <source>
        <dbReference type="Proteomes" id="UP001519287"/>
    </source>
</evidence>
<dbReference type="EMBL" id="JAGGLB010000026">
    <property type="protein sequence ID" value="MBP1994516.1"/>
    <property type="molecule type" value="Genomic_DNA"/>
</dbReference>
<dbReference type="SUPFAM" id="SSF52317">
    <property type="entry name" value="Class I glutamine amidotransferase-like"/>
    <property type="match status" value="1"/>
</dbReference>
<keyword evidence="3" id="KW-1185">Reference proteome</keyword>
<dbReference type="RefSeq" id="WP_209976361.1">
    <property type="nucleotide sequence ID" value="NZ_JAGGLB010000026.1"/>
</dbReference>
<dbReference type="InterPro" id="IPR029062">
    <property type="entry name" value="Class_I_gatase-like"/>
</dbReference>
<feature type="domain" description="Beta-galactosidase trimerisation" evidence="1">
    <location>
        <begin position="358"/>
        <end position="450"/>
    </location>
</feature>
<dbReference type="SUPFAM" id="SSF51445">
    <property type="entry name" value="(Trans)glycosidases"/>
    <property type="match status" value="1"/>
</dbReference>
<dbReference type="Gene3D" id="3.20.20.80">
    <property type="entry name" value="Glycosidases"/>
    <property type="match status" value="1"/>
</dbReference>
<dbReference type="InterPro" id="IPR017853">
    <property type="entry name" value="GH"/>
</dbReference>
<gene>
    <name evidence="2" type="ORF">J2Z66_006155</name>
</gene>
<dbReference type="InterPro" id="IPR013738">
    <property type="entry name" value="Beta_galactosidase_Trimer"/>
</dbReference>
<evidence type="ECO:0000259" key="1">
    <source>
        <dbReference type="Pfam" id="PF08532"/>
    </source>
</evidence>
<comment type="caution">
    <text evidence="2">The sequence shown here is derived from an EMBL/GenBank/DDBJ whole genome shotgun (WGS) entry which is preliminary data.</text>
</comment>
<name>A0ABS4J5I4_9BACL</name>
<dbReference type="Pfam" id="PF08532">
    <property type="entry name" value="Glyco_hydro_42M"/>
    <property type="match status" value="1"/>
</dbReference>
<dbReference type="Gene3D" id="3.40.50.880">
    <property type="match status" value="1"/>
</dbReference>